<proteinExistence type="predicted"/>
<dbReference type="InterPro" id="IPR012964">
    <property type="entry name" value="DUF1702"/>
</dbReference>
<reference evidence="1 2" key="1">
    <citation type="submission" date="2023-07" db="EMBL/GenBank/DDBJ databases">
        <title>Sequencing the genomes of 1000 actinobacteria strains.</title>
        <authorList>
            <person name="Klenk H.-P."/>
        </authorList>
    </citation>
    <scope>NUCLEOTIDE SEQUENCE [LARGE SCALE GENOMIC DNA]</scope>
    <source>
        <strain evidence="1 2">DSM 44388</strain>
    </source>
</reference>
<evidence type="ECO:0000313" key="2">
    <source>
        <dbReference type="Proteomes" id="UP001235712"/>
    </source>
</evidence>
<gene>
    <name evidence="1" type="ORF">J2S57_005405</name>
</gene>
<comment type="caution">
    <text evidence="1">The sequence shown here is derived from an EMBL/GenBank/DDBJ whole genome shotgun (WGS) entry which is preliminary data.</text>
</comment>
<sequence length="347" mass="37341">MARIRWGLLGVPEREVDPERRGFAEWEAGPSRCEDVGRSFLTGYRAGLVEPGAVSAVRSLADLDDDLRGFAMEGLGMAAALRDVLRPGGRHFRDLLACAGERHVYMIHVGLGWALARTPRPLWPSLSRLDPVHAALVLDGYGFHEVFFRTRRVFDELGVGFPLSAWPGRPQDAHQHLMQGVGRGLWFVAGGGPARLADYVGRFAPSAAGSLWAGVGLAAAYAGGRDEAGLRELRATSGEYSPWLRQGATFAVGARDRAGASVEHTHLAARVLCDGTVETVHALARAHLPRSGVVDAGDWSAAARWRCEVAGYYATHAPDRDGHDGHDGHEPVDRDVDAVGARLVGAR</sequence>
<evidence type="ECO:0000313" key="1">
    <source>
        <dbReference type="EMBL" id="MDP9829656.1"/>
    </source>
</evidence>
<dbReference type="EMBL" id="JAUSQZ010000001">
    <property type="protein sequence ID" value="MDP9829656.1"/>
    <property type="molecule type" value="Genomic_DNA"/>
</dbReference>
<dbReference type="RefSeq" id="WP_307248034.1">
    <property type="nucleotide sequence ID" value="NZ_JAUSQZ010000001.1"/>
</dbReference>
<dbReference type="Pfam" id="PF08012">
    <property type="entry name" value="DUF1702"/>
    <property type="match status" value="1"/>
</dbReference>
<organism evidence="1 2">
    <name type="scientific">Kineosporia succinea</name>
    <dbReference type="NCBI Taxonomy" id="84632"/>
    <lineage>
        <taxon>Bacteria</taxon>
        <taxon>Bacillati</taxon>
        <taxon>Actinomycetota</taxon>
        <taxon>Actinomycetes</taxon>
        <taxon>Kineosporiales</taxon>
        <taxon>Kineosporiaceae</taxon>
        <taxon>Kineosporia</taxon>
    </lineage>
</organism>
<evidence type="ECO:0008006" key="3">
    <source>
        <dbReference type="Google" id="ProtNLM"/>
    </source>
</evidence>
<dbReference type="Proteomes" id="UP001235712">
    <property type="component" value="Unassembled WGS sequence"/>
</dbReference>
<name>A0ABT9PAD8_9ACTN</name>
<keyword evidence="2" id="KW-1185">Reference proteome</keyword>
<accession>A0ABT9PAD8</accession>
<protein>
    <recommendedName>
        <fullName evidence="3">DUF1702 family protein</fullName>
    </recommendedName>
</protein>